<evidence type="ECO:0000313" key="12">
    <source>
        <dbReference type="EMBL" id="PYY30279.1"/>
    </source>
</evidence>
<gene>
    <name evidence="10 12" type="primary">ctaB</name>
    <name evidence="12" type="ORF">PIL02S_01269</name>
</gene>
<dbReference type="RefSeq" id="WP_095361236.1">
    <property type="nucleotide sequence ID" value="NZ_PRLG01000009.1"/>
</dbReference>
<keyword evidence="6 10" id="KW-1133">Transmembrane helix</keyword>
<dbReference type="PROSITE" id="PS00943">
    <property type="entry name" value="UBIA"/>
    <property type="match status" value="1"/>
</dbReference>
<keyword evidence="8 10" id="KW-0472">Membrane</keyword>
<evidence type="ECO:0000256" key="1">
    <source>
        <dbReference type="ARBA" id="ARBA00004651"/>
    </source>
</evidence>
<feature type="transmembrane region" description="Helical" evidence="10">
    <location>
        <begin position="104"/>
        <end position="124"/>
    </location>
</feature>
<feature type="transmembrane region" description="Helical" evidence="10">
    <location>
        <begin position="59"/>
        <end position="83"/>
    </location>
</feature>
<dbReference type="InterPro" id="IPR030470">
    <property type="entry name" value="UbiA_prenylTrfase_CS"/>
</dbReference>
<dbReference type="GO" id="GO:0048034">
    <property type="term" value="P:heme O biosynthetic process"/>
    <property type="evidence" value="ECO:0007669"/>
    <property type="project" value="UniProtKB-UniRule"/>
</dbReference>
<feature type="transmembrane region" description="Helical" evidence="10">
    <location>
        <begin position="130"/>
        <end position="150"/>
    </location>
</feature>
<evidence type="ECO:0000256" key="8">
    <source>
        <dbReference type="ARBA" id="ARBA00023136"/>
    </source>
</evidence>
<comment type="pathway">
    <text evidence="2 10">Porphyrin-containing compound metabolism; heme O biosynthesis; heme O from protoheme: step 1/1.</text>
</comment>
<evidence type="ECO:0000256" key="3">
    <source>
        <dbReference type="ARBA" id="ARBA00022475"/>
    </source>
</evidence>
<comment type="similarity">
    <text evidence="10">Belongs to the UbiA prenyltransferase family. Protoheme IX farnesyltransferase subfamily.</text>
</comment>
<dbReference type="AlphaFoldDB" id="A0A2W0CHF0"/>
<evidence type="ECO:0000256" key="9">
    <source>
        <dbReference type="ARBA" id="ARBA00047690"/>
    </source>
</evidence>
<keyword evidence="4 10" id="KW-0808">Transferase</keyword>
<comment type="miscellaneous">
    <text evidence="10">Carbon 2 of the heme B porphyrin ring is defined according to the Fischer nomenclature.</text>
</comment>
<keyword evidence="7 10" id="KW-0350">Heme biosynthesis</keyword>
<evidence type="ECO:0000256" key="4">
    <source>
        <dbReference type="ARBA" id="ARBA00022679"/>
    </source>
</evidence>
<dbReference type="GO" id="GO:0005886">
    <property type="term" value="C:plasma membrane"/>
    <property type="evidence" value="ECO:0007669"/>
    <property type="project" value="UniProtKB-SubCell"/>
</dbReference>
<dbReference type="NCBIfam" id="NF003349">
    <property type="entry name" value="PRK04375.1-2"/>
    <property type="match status" value="1"/>
</dbReference>
<evidence type="ECO:0000313" key="13">
    <source>
        <dbReference type="Proteomes" id="UP000247459"/>
    </source>
</evidence>
<name>A0A2W0CHF0_9BACL</name>
<feature type="transmembrane region" description="Helical" evidence="10">
    <location>
        <begin position="157"/>
        <end position="177"/>
    </location>
</feature>
<keyword evidence="5 10" id="KW-0812">Transmembrane</keyword>
<dbReference type="CDD" id="cd13957">
    <property type="entry name" value="PT_UbiA_Cox10"/>
    <property type="match status" value="1"/>
</dbReference>
<dbReference type="PANTHER" id="PTHR43448">
    <property type="entry name" value="PROTOHEME IX FARNESYLTRANSFERASE, MITOCHONDRIAL"/>
    <property type="match status" value="1"/>
</dbReference>
<dbReference type="EMBL" id="PRLG01000009">
    <property type="protein sequence ID" value="PYY30279.1"/>
    <property type="molecule type" value="Genomic_DNA"/>
</dbReference>
<dbReference type="InterPro" id="IPR000537">
    <property type="entry name" value="UbiA_prenyltransferase"/>
</dbReference>
<evidence type="ECO:0000256" key="7">
    <source>
        <dbReference type="ARBA" id="ARBA00023133"/>
    </source>
</evidence>
<evidence type="ECO:0000256" key="2">
    <source>
        <dbReference type="ARBA" id="ARBA00004919"/>
    </source>
</evidence>
<dbReference type="HAMAP" id="MF_00154">
    <property type="entry name" value="CyoE_CtaB"/>
    <property type="match status" value="1"/>
</dbReference>
<dbReference type="UniPathway" id="UPA00834">
    <property type="reaction ID" value="UER00712"/>
</dbReference>
<dbReference type="OrthoDB" id="9814417at2"/>
<feature type="transmembrane region" description="Helical" evidence="10">
    <location>
        <begin position="183"/>
        <end position="204"/>
    </location>
</feature>
<organism evidence="12 13">
    <name type="scientific">Paenibacillus illinoisensis</name>
    <dbReference type="NCBI Taxonomy" id="59845"/>
    <lineage>
        <taxon>Bacteria</taxon>
        <taxon>Bacillati</taxon>
        <taxon>Bacillota</taxon>
        <taxon>Bacilli</taxon>
        <taxon>Bacillales</taxon>
        <taxon>Paenibacillaceae</taxon>
        <taxon>Paenibacillus</taxon>
    </lineage>
</organism>
<dbReference type="InterPro" id="IPR006369">
    <property type="entry name" value="Protohaem_IX_farnesylTrfase"/>
</dbReference>
<dbReference type="Proteomes" id="UP000247459">
    <property type="component" value="Unassembled WGS sequence"/>
</dbReference>
<dbReference type="EC" id="2.5.1.141" evidence="10"/>
<reference evidence="12 13" key="1">
    <citation type="submission" date="2018-01" db="EMBL/GenBank/DDBJ databases">
        <title>Genome sequence of the PGP bacterium Paenibacillus illinoisensis E3.</title>
        <authorList>
            <person name="Rolli E."/>
            <person name="Marasco R."/>
            <person name="Bessem C."/>
            <person name="Michoud G."/>
            <person name="Gaiarsa S."/>
            <person name="Borin S."/>
            <person name="Daffonchio D."/>
        </authorList>
    </citation>
    <scope>NUCLEOTIDE SEQUENCE [LARGE SCALE GENOMIC DNA]</scope>
    <source>
        <strain evidence="12 13">E3</strain>
    </source>
</reference>
<evidence type="ECO:0000256" key="11">
    <source>
        <dbReference type="SAM" id="MobiDB-lite"/>
    </source>
</evidence>
<dbReference type="Pfam" id="PF01040">
    <property type="entry name" value="UbiA"/>
    <property type="match status" value="1"/>
</dbReference>
<evidence type="ECO:0000256" key="5">
    <source>
        <dbReference type="ARBA" id="ARBA00022692"/>
    </source>
</evidence>
<dbReference type="Gene3D" id="1.10.357.140">
    <property type="entry name" value="UbiA prenyltransferase"/>
    <property type="match status" value="1"/>
</dbReference>
<dbReference type="InterPro" id="IPR044878">
    <property type="entry name" value="UbiA_sf"/>
</dbReference>
<dbReference type="NCBIfam" id="NF003348">
    <property type="entry name" value="PRK04375.1-1"/>
    <property type="match status" value="1"/>
</dbReference>
<feature type="transmembrane region" description="Helical" evidence="10">
    <location>
        <begin position="255"/>
        <end position="275"/>
    </location>
</feature>
<comment type="subcellular location">
    <subcellularLocation>
        <location evidence="1 10">Cell membrane</location>
        <topology evidence="1 10">Multi-pass membrane protein</topology>
    </subcellularLocation>
</comment>
<dbReference type="FunFam" id="1.10.357.140:FF:000001">
    <property type="entry name" value="Protoheme IX farnesyltransferase"/>
    <property type="match status" value="1"/>
</dbReference>
<feature type="transmembrane region" description="Helical" evidence="10">
    <location>
        <begin position="287"/>
        <end position="304"/>
    </location>
</feature>
<dbReference type="GO" id="GO:0008495">
    <property type="term" value="F:protoheme IX farnesyltransferase activity"/>
    <property type="evidence" value="ECO:0007669"/>
    <property type="project" value="UniProtKB-UniRule"/>
</dbReference>
<protein>
    <recommendedName>
        <fullName evidence="10">Protoheme IX farnesyltransferase</fullName>
        <ecNumber evidence="10">2.5.1.141</ecNumber>
    </recommendedName>
    <alternativeName>
        <fullName evidence="10">Heme B farnesyltransferase</fullName>
    </alternativeName>
    <alternativeName>
        <fullName evidence="10">Heme O synthase</fullName>
    </alternativeName>
</protein>
<keyword evidence="3 10" id="KW-1003">Cell membrane</keyword>
<comment type="catalytic activity">
    <reaction evidence="9 10">
        <text>heme b + (2E,6E)-farnesyl diphosphate + H2O = Fe(II)-heme o + diphosphate</text>
        <dbReference type="Rhea" id="RHEA:28070"/>
        <dbReference type="ChEBI" id="CHEBI:15377"/>
        <dbReference type="ChEBI" id="CHEBI:33019"/>
        <dbReference type="ChEBI" id="CHEBI:60344"/>
        <dbReference type="ChEBI" id="CHEBI:60530"/>
        <dbReference type="ChEBI" id="CHEBI:175763"/>
        <dbReference type="EC" id="2.5.1.141"/>
    </reaction>
</comment>
<feature type="region of interest" description="Disordered" evidence="11">
    <location>
        <begin position="1"/>
        <end position="23"/>
    </location>
</feature>
<comment type="caution">
    <text evidence="12">The sequence shown here is derived from an EMBL/GenBank/DDBJ whole genome shotgun (WGS) entry which is preliminary data.</text>
</comment>
<dbReference type="PANTHER" id="PTHR43448:SF2">
    <property type="entry name" value="PROTOHEME IX FARNESYLTRANSFERASE, MITOCHONDRIAL"/>
    <property type="match status" value="1"/>
</dbReference>
<evidence type="ECO:0000256" key="6">
    <source>
        <dbReference type="ARBA" id="ARBA00022989"/>
    </source>
</evidence>
<proteinExistence type="inferred from homology"/>
<dbReference type="NCBIfam" id="TIGR01473">
    <property type="entry name" value="cyoE_ctaB"/>
    <property type="match status" value="1"/>
</dbReference>
<feature type="transmembrane region" description="Helical" evidence="10">
    <location>
        <begin position="36"/>
        <end position="53"/>
    </location>
</feature>
<comment type="subunit">
    <text evidence="10">Interacts with CtaA.</text>
</comment>
<comment type="function">
    <text evidence="10">Converts heme B (protoheme IX) to heme O by substitution of the vinyl group on carbon 2 of heme B porphyrin ring with a hydroxyethyl farnesyl side group.</text>
</comment>
<accession>A0A2W0CHF0</accession>
<evidence type="ECO:0000256" key="10">
    <source>
        <dbReference type="HAMAP-Rule" id="MF_00154"/>
    </source>
</evidence>
<feature type="transmembrane region" description="Helical" evidence="10">
    <location>
        <begin position="232"/>
        <end position="249"/>
    </location>
</feature>
<sequence length="309" mass="34600">MDNQLGYQASSDSATLTSPPTKSGSWKDFIHITKPGILRTNLIAVFGGFWLASQWDINLVKMLLTLLGTALVMASSCVFNNYFDRELDLKMERTRNRSLPTGRLTPKVVLSYAIILGVLGLTVLFAFSGILAGLCGIFGMFVYVVIYTLWLKRSSTWSTSIGGLSGAMPPVIGYVAVTGRLDLGAWLLLAMLFLWQPPHFWALAIRRVEDYRAGGFPLLPVVKGIERTKIQMIPYLVLQIFVPILMYAYGYAGIFYLTVSLVLSVLWLYYALKGFRAQDTDAWAKKVFIYSINYLSLSFILMILDTVHK</sequence>